<dbReference type="InterPro" id="IPR020846">
    <property type="entry name" value="MFS_dom"/>
</dbReference>
<feature type="transmembrane region" description="Helical" evidence="6">
    <location>
        <begin position="455"/>
        <end position="476"/>
    </location>
</feature>
<dbReference type="SUPFAM" id="SSF103473">
    <property type="entry name" value="MFS general substrate transporter"/>
    <property type="match status" value="1"/>
</dbReference>
<gene>
    <name evidence="8" type="ORF">GCM10017559_25710</name>
</gene>
<keyword evidence="5 6" id="KW-0472">Membrane</keyword>
<feature type="transmembrane region" description="Helical" evidence="6">
    <location>
        <begin position="101"/>
        <end position="124"/>
    </location>
</feature>
<evidence type="ECO:0000313" key="9">
    <source>
        <dbReference type="Proteomes" id="UP001499930"/>
    </source>
</evidence>
<evidence type="ECO:0000256" key="4">
    <source>
        <dbReference type="ARBA" id="ARBA00022989"/>
    </source>
</evidence>
<proteinExistence type="predicted"/>
<reference evidence="9" key="1">
    <citation type="journal article" date="2019" name="Int. J. Syst. Evol. Microbiol.">
        <title>The Global Catalogue of Microorganisms (GCM) 10K type strain sequencing project: providing services to taxonomists for standard genome sequencing and annotation.</title>
        <authorList>
            <consortium name="The Broad Institute Genomics Platform"/>
            <consortium name="The Broad Institute Genome Sequencing Center for Infectious Disease"/>
            <person name="Wu L."/>
            <person name="Ma J."/>
        </authorList>
    </citation>
    <scope>NUCLEOTIDE SEQUENCE [LARGE SCALE GENOMIC DNA]</scope>
    <source>
        <strain evidence="9">JCM 3106</strain>
    </source>
</reference>
<feature type="transmembrane region" description="Helical" evidence="6">
    <location>
        <begin position="389"/>
        <end position="412"/>
    </location>
</feature>
<evidence type="ECO:0000256" key="2">
    <source>
        <dbReference type="ARBA" id="ARBA00022448"/>
    </source>
</evidence>
<evidence type="ECO:0000256" key="6">
    <source>
        <dbReference type="SAM" id="Phobius"/>
    </source>
</evidence>
<dbReference type="InterPro" id="IPR044770">
    <property type="entry name" value="MFS_spinster-like"/>
</dbReference>
<dbReference type="Proteomes" id="UP001499930">
    <property type="component" value="Unassembled WGS sequence"/>
</dbReference>
<comment type="caution">
    <text evidence="8">The sequence shown here is derived from an EMBL/GenBank/DDBJ whole genome shotgun (WGS) entry which is preliminary data.</text>
</comment>
<dbReference type="Gene3D" id="1.20.1250.20">
    <property type="entry name" value="MFS general substrate transporter like domains"/>
    <property type="match status" value="1"/>
</dbReference>
<feature type="transmembrane region" description="Helical" evidence="6">
    <location>
        <begin position="424"/>
        <end position="449"/>
    </location>
</feature>
<keyword evidence="3 6" id="KW-0812">Transmembrane</keyword>
<keyword evidence="4 6" id="KW-1133">Transmembrane helix</keyword>
<feature type="transmembrane region" description="Helical" evidence="6">
    <location>
        <begin position="67"/>
        <end position="89"/>
    </location>
</feature>
<accession>A0ABP6KD94</accession>
<dbReference type="PROSITE" id="PS50850">
    <property type="entry name" value="MFS"/>
    <property type="match status" value="1"/>
</dbReference>
<dbReference type="PANTHER" id="PTHR23505">
    <property type="entry name" value="SPINSTER"/>
    <property type="match status" value="1"/>
</dbReference>
<keyword evidence="9" id="KW-1185">Reference proteome</keyword>
<feature type="transmembrane region" description="Helical" evidence="6">
    <location>
        <begin position="187"/>
        <end position="205"/>
    </location>
</feature>
<sequence length="493" mass="50375">MVDTPTTPRLKLGAPRNGEIDATSRAPYGWAPLAVLFVVGLVDRIEHNLLAGVLPLLQAEWGFSDTVAGSIPTASALAAALVALPAGYIADRRSRTRIITVVVFCWALATLGSGLATSFALFYMMRVFLAAAESIDNPAAGSLLADYYPPASRAQAYGWTRITAYLGGIGTLLGGVLAEAFGDWRSAFLIMVVPGVLTALLVWRLREPERGHLDRLFAERTGAGSGPATGPAGGAEASGGLGSKPALDVAGGSGIGAGTSDLGAVGGSEDGPARPASARQPFGRQFREVITIPTLLAVSFGLMLVSLGLGGVFYWLPSLLVRNFGIGIGAAGSLSGLMTIVGVVGGTLIGSWLGRVWHGTRKGGRLLAGGGGITVGSATLAAALTMNSLALFCVVLTLSSVLMSMAIPNLTASLADVVPAASRGIGFAILQLFLTGGVAFGPLIVGIVSDGTGSLVSAMYALIVPMVVGGLITLSARGFFERDARRVLEAARR</sequence>
<dbReference type="EMBL" id="BAAAWD010000006">
    <property type="protein sequence ID" value="GAA3003187.1"/>
    <property type="molecule type" value="Genomic_DNA"/>
</dbReference>
<evidence type="ECO:0000256" key="5">
    <source>
        <dbReference type="ARBA" id="ARBA00023136"/>
    </source>
</evidence>
<feature type="domain" description="Major facilitator superfamily (MFS) profile" evidence="7">
    <location>
        <begin position="32"/>
        <end position="481"/>
    </location>
</feature>
<dbReference type="InterPro" id="IPR011701">
    <property type="entry name" value="MFS"/>
</dbReference>
<protein>
    <recommendedName>
        <fullName evidence="7">Major facilitator superfamily (MFS) profile domain-containing protein</fullName>
    </recommendedName>
</protein>
<organism evidence="8 9">
    <name type="scientific">Streptosporangium longisporum</name>
    <dbReference type="NCBI Taxonomy" id="46187"/>
    <lineage>
        <taxon>Bacteria</taxon>
        <taxon>Bacillati</taxon>
        <taxon>Actinomycetota</taxon>
        <taxon>Actinomycetes</taxon>
        <taxon>Streptosporangiales</taxon>
        <taxon>Streptosporangiaceae</taxon>
        <taxon>Streptosporangium</taxon>
    </lineage>
</organism>
<evidence type="ECO:0000313" key="8">
    <source>
        <dbReference type="EMBL" id="GAA3003187.1"/>
    </source>
</evidence>
<dbReference type="Pfam" id="PF07690">
    <property type="entry name" value="MFS_1"/>
    <property type="match status" value="1"/>
</dbReference>
<feature type="transmembrane region" description="Helical" evidence="6">
    <location>
        <begin position="289"/>
        <end position="316"/>
    </location>
</feature>
<comment type="subcellular location">
    <subcellularLocation>
        <location evidence="1">Cell membrane</location>
        <topology evidence="1">Multi-pass membrane protein</topology>
    </subcellularLocation>
</comment>
<dbReference type="RefSeq" id="WP_344893100.1">
    <property type="nucleotide sequence ID" value="NZ_BAAAWD010000006.1"/>
</dbReference>
<dbReference type="PANTHER" id="PTHR23505:SF52">
    <property type="entry name" value="MAJOR FACILITATOR SUPERFAMILY PROTEIN"/>
    <property type="match status" value="1"/>
</dbReference>
<name>A0ABP6KD94_9ACTN</name>
<evidence type="ECO:0000256" key="3">
    <source>
        <dbReference type="ARBA" id="ARBA00022692"/>
    </source>
</evidence>
<dbReference type="InterPro" id="IPR036259">
    <property type="entry name" value="MFS_trans_sf"/>
</dbReference>
<evidence type="ECO:0000256" key="1">
    <source>
        <dbReference type="ARBA" id="ARBA00004651"/>
    </source>
</evidence>
<evidence type="ECO:0000259" key="7">
    <source>
        <dbReference type="PROSITE" id="PS50850"/>
    </source>
</evidence>
<keyword evidence="2" id="KW-0813">Transport</keyword>
<feature type="transmembrane region" description="Helical" evidence="6">
    <location>
        <begin position="328"/>
        <end position="354"/>
    </location>
</feature>
<feature type="transmembrane region" description="Helical" evidence="6">
    <location>
        <begin position="366"/>
        <end position="383"/>
    </location>
</feature>